<dbReference type="RefSeq" id="WP_047913675.1">
    <property type="nucleotide sequence ID" value="NZ_CP118101.1"/>
</dbReference>
<dbReference type="InterPro" id="IPR037923">
    <property type="entry name" value="HTH-like"/>
</dbReference>
<dbReference type="PANTHER" id="PTHR43280:SF2">
    <property type="entry name" value="HTH-TYPE TRANSCRIPTIONAL REGULATOR EXSA"/>
    <property type="match status" value="1"/>
</dbReference>
<dbReference type="PRINTS" id="PR00032">
    <property type="entry name" value="HTHARAC"/>
</dbReference>
<evidence type="ECO:0000313" key="8">
    <source>
        <dbReference type="Proteomes" id="UP001221519"/>
    </source>
</evidence>
<dbReference type="InterPro" id="IPR020449">
    <property type="entry name" value="Tscrpt_reg_AraC-type_HTH"/>
</dbReference>
<gene>
    <name evidence="5" type="ORF">PUW23_21915</name>
    <name evidence="6" type="ORF">PUW25_21835</name>
</gene>
<dbReference type="SMART" id="SM00342">
    <property type="entry name" value="HTH_ARAC"/>
    <property type="match status" value="1"/>
</dbReference>
<evidence type="ECO:0000256" key="3">
    <source>
        <dbReference type="ARBA" id="ARBA00023163"/>
    </source>
</evidence>
<sequence length="269" mass="31107">MDTTLLLCDYSYHYKPFIQNTKSGLPHYLFRLQTEGSCKVYSLGQEHTLTTGDLLLLKPGDDYHLVVEEPANEGRLSSGDYYLFCQGPWIDDWWYRRRSRPAVSRVGLDEKLIGLWRNLLLERRRGSLEENTELEDVLLRGLCLYIDRAISENVQTGLKGTSTLKLRRFIEEHATTTFKLEEAASYAGLSLSSAVRLFKEHYGKTMIQYAIEIRLKAAVEQIKYSNEMTLEHIAEICGFASYSYFHRVFRAHFGLSPVEYRNQIVDSPL</sequence>
<protein>
    <submittedName>
        <fullName evidence="5">AraC family transcriptional regulator</fullName>
    </submittedName>
</protein>
<evidence type="ECO:0000313" key="5">
    <source>
        <dbReference type="EMBL" id="WDH82095.1"/>
    </source>
</evidence>
<proteinExistence type="predicted"/>
<dbReference type="GO" id="GO:0043565">
    <property type="term" value="F:sequence-specific DNA binding"/>
    <property type="evidence" value="ECO:0007669"/>
    <property type="project" value="InterPro"/>
</dbReference>
<dbReference type="Proteomes" id="UP001220962">
    <property type="component" value="Chromosome"/>
</dbReference>
<evidence type="ECO:0000259" key="4">
    <source>
        <dbReference type="PROSITE" id="PS01124"/>
    </source>
</evidence>
<dbReference type="EMBL" id="CP118108">
    <property type="protein sequence ID" value="WDI01833.1"/>
    <property type="molecule type" value="Genomic_DNA"/>
</dbReference>
<evidence type="ECO:0000313" key="7">
    <source>
        <dbReference type="Proteomes" id="UP001220962"/>
    </source>
</evidence>
<evidence type="ECO:0000256" key="1">
    <source>
        <dbReference type="ARBA" id="ARBA00023015"/>
    </source>
</evidence>
<evidence type="ECO:0000256" key="2">
    <source>
        <dbReference type="ARBA" id="ARBA00023125"/>
    </source>
</evidence>
<dbReference type="InterPro" id="IPR009057">
    <property type="entry name" value="Homeodomain-like_sf"/>
</dbReference>
<evidence type="ECO:0000313" key="6">
    <source>
        <dbReference type="EMBL" id="WDI01833.1"/>
    </source>
</evidence>
<keyword evidence="2" id="KW-0238">DNA-binding</keyword>
<dbReference type="Pfam" id="PF12833">
    <property type="entry name" value="HTH_18"/>
    <property type="match status" value="1"/>
</dbReference>
<dbReference type="Pfam" id="PF02311">
    <property type="entry name" value="AraC_binding"/>
    <property type="match status" value="1"/>
</dbReference>
<dbReference type="PANTHER" id="PTHR43280">
    <property type="entry name" value="ARAC-FAMILY TRANSCRIPTIONAL REGULATOR"/>
    <property type="match status" value="1"/>
</dbReference>
<dbReference type="InterPro" id="IPR003313">
    <property type="entry name" value="AraC-bd"/>
</dbReference>
<dbReference type="SUPFAM" id="SSF51215">
    <property type="entry name" value="Regulatory protein AraC"/>
    <property type="match status" value="1"/>
</dbReference>
<keyword evidence="3" id="KW-0804">Transcription</keyword>
<feature type="domain" description="HTH araC/xylS-type" evidence="4">
    <location>
        <begin position="164"/>
        <end position="263"/>
    </location>
</feature>
<dbReference type="EMBL" id="CP118101">
    <property type="protein sequence ID" value="WDH82095.1"/>
    <property type="molecule type" value="Genomic_DNA"/>
</dbReference>
<name>A0AAX3N067_9BACL</name>
<dbReference type="Proteomes" id="UP001221519">
    <property type="component" value="Chromosome"/>
</dbReference>
<dbReference type="SUPFAM" id="SSF46689">
    <property type="entry name" value="Homeodomain-like"/>
    <property type="match status" value="2"/>
</dbReference>
<dbReference type="GO" id="GO:0003700">
    <property type="term" value="F:DNA-binding transcription factor activity"/>
    <property type="evidence" value="ECO:0007669"/>
    <property type="project" value="InterPro"/>
</dbReference>
<dbReference type="InterPro" id="IPR018060">
    <property type="entry name" value="HTH_AraC"/>
</dbReference>
<dbReference type="Gene3D" id="1.10.10.60">
    <property type="entry name" value="Homeodomain-like"/>
    <property type="match status" value="2"/>
</dbReference>
<keyword evidence="8" id="KW-1185">Reference proteome</keyword>
<accession>A0AAX3N067</accession>
<organism evidence="5 7">
    <name type="scientific">Paenibacillus urinalis</name>
    <dbReference type="NCBI Taxonomy" id="521520"/>
    <lineage>
        <taxon>Bacteria</taxon>
        <taxon>Bacillati</taxon>
        <taxon>Bacillota</taxon>
        <taxon>Bacilli</taxon>
        <taxon>Bacillales</taxon>
        <taxon>Paenibacillaceae</taxon>
        <taxon>Paenibacillus</taxon>
    </lineage>
</organism>
<dbReference type="AlphaFoldDB" id="A0AAX3N067"/>
<keyword evidence="1" id="KW-0805">Transcription regulation</keyword>
<dbReference type="PROSITE" id="PS01124">
    <property type="entry name" value="HTH_ARAC_FAMILY_2"/>
    <property type="match status" value="1"/>
</dbReference>
<reference evidence="5 8" key="1">
    <citation type="submission" date="2023-02" db="EMBL/GenBank/DDBJ databases">
        <title>Pathogen: clinical or host-associated sample.</title>
        <authorList>
            <person name="Hergert J."/>
            <person name="Casey R."/>
            <person name="Wagner J."/>
            <person name="Young E.L."/>
            <person name="Oakeson K.F."/>
        </authorList>
    </citation>
    <scope>NUCLEOTIDE SEQUENCE</scope>
    <source>
        <strain evidence="6 8">2022CK-00829</strain>
        <strain evidence="5">2022CK-00830</strain>
    </source>
</reference>